<reference evidence="1" key="1">
    <citation type="journal article" date="2015" name="Nature">
        <title>Complex archaea that bridge the gap between prokaryotes and eukaryotes.</title>
        <authorList>
            <person name="Spang A."/>
            <person name="Saw J.H."/>
            <person name="Jorgensen S.L."/>
            <person name="Zaremba-Niedzwiedzka K."/>
            <person name="Martijn J."/>
            <person name="Lind A.E."/>
            <person name="van Eijk R."/>
            <person name="Schleper C."/>
            <person name="Guy L."/>
            <person name="Ettema T.J."/>
        </authorList>
    </citation>
    <scope>NUCLEOTIDE SEQUENCE</scope>
</reference>
<sequence length="98" mass="10470">VAQHTPGPWGWVRNTRGNVVLVSKAESWGPVAEILMDHSKYTPELQDANAQLIAAAPAMLEALKATWPCVLRDADGYDDHLAQVKAALAQALGQAVAL</sequence>
<evidence type="ECO:0000313" key="1">
    <source>
        <dbReference type="EMBL" id="KKK54540.1"/>
    </source>
</evidence>
<protein>
    <submittedName>
        <fullName evidence="1">Uncharacterized protein</fullName>
    </submittedName>
</protein>
<comment type="caution">
    <text evidence="1">The sequence shown here is derived from an EMBL/GenBank/DDBJ whole genome shotgun (WGS) entry which is preliminary data.</text>
</comment>
<accession>A0A0F8X159</accession>
<dbReference type="AlphaFoldDB" id="A0A0F8X159"/>
<name>A0A0F8X159_9ZZZZ</name>
<gene>
    <name evidence="1" type="ORF">LCGC14_3083710</name>
</gene>
<proteinExistence type="predicted"/>
<organism evidence="1">
    <name type="scientific">marine sediment metagenome</name>
    <dbReference type="NCBI Taxonomy" id="412755"/>
    <lineage>
        <taxon>unclassified sequences</taxon>
        <taxon>metagenomes</taxon>
        <taxon>ecological metagenomes</taxon>
    </lineage>
</organism>
<dbReference type="EMBL" id="LAZR01065944">
    <property type="protein sequence ID" value="KKK54540.1"/>
    <property type="molecule type" value="Genomic_DNA"/>
</dbReference>
<feature type="non-terminal residue" evidence="1">
    <location>
        <position position="1"/>
    </location>
</feature>